<dbReference type="GO" id="GO:0006741">
    <property type="term" value="P:NADP+ biosynthetic process"/>
    <property type="evidence" value="ECO:0007669"/>
    <property type="project" value="InterPro"/>
</dbReference>
<dbReference type="Proteomes" id="UP000250163">
    <property type="component" value="Chromosome MORIYA"/>
</dbReference>
<dbReference type="RefSeq" id="WP_112718158.1">
    <property type="nucleotide sequence ID" value="NZ_LS483250.1"/>
</dbReference>
<dbReference type="InterPro" id="IPR016064">
    <property type="entry name" value="NAD/diacylglycerol_kinase_sf"/>
</dbReference>
<evidence type="ECO:0000313" key="2">
    <source>
        <dbReference type="Proteomes" id="UP000250163"/>
    </source>
</evidence>
<dbReference type="EMBL" id="LS483250">
    <property type="protein sequence ID" value="SQD80669.1"/>
    <property type="molecule type" value="Genomic_DNA"/>
</dbReference>
<dbReference type="InterPro" id="IPR011386">
    <property type="entry name" value="Put_ATP-NAD_kin"/>
</dbReference>
<evidence type="ECO:0000313" key="1">
    <source>
        <dbReference type="EMBL" id="SQD80669.1"/>
    </source>
</evidence>
<dbReference type="KEGG" id="mya:MORIYA_4217"/>
<dbReference type="InterPro" id="IPR039065">
    <property type="entry name" value="AcoX-like"/>
</dbReference>
<keyword evidence="1" id="KW-0808">Transferase</keyword>
<protein>
    <submittedName>
        <fullName evidence="1">ATP-NAD kinase</fullName>
    </submittedName>
</protein>
<dbReference type="PANTHER" id="PTHR40697:SF2">
    <property type="entry name" value="ATP-NAD KINASE-RELATED"/>
    <property type="match status" value="1"/>
</dbReference>
<name>A0A330LV96_9GAMM</name>
<sequence length="377" mass="40095">MNVKPFKLGIIVNPVAGVGGTVALKGSDNVVQQALSLGAIPQANNRMLQALGQFSDLASRFTVITAGGEMGERCSLELGFNVAVVYRSANETTTEQDTYAAVAALLAQDIDLLLFAGGDGTARNICATINDTVPVLGVPAGCKIHSGVYGVTPKAAGCVVRRLILGELVTLADADVMDIDEVAFRQGRVKAKRYGEMMVPSDLRYVQSVKMGGIESDELVLTDIAADVIADMEDEYYIMGSGSTVAFTMAELGLDNTLLGVDVVHQHTLIASDQTAAQLIALTQDKPCKLVITLIGGQGHIFGRGNQQLSPQLIKQIGKENIIVLATKTKLSALAGRPLIVDTGDVELDQALSGFIRVTTGYRDYIMYRVANPEYED</sequence>
<organism evidence="1 2">
    <name type="scientific">Moritella yayanosii</name>
    <dbReference type="NCBI Taxonomy" id="69539"/>
    <lineage>
        <taxon>Bacteria</taxon>
        <taxon>Pseudomonadati</taxon>
        <taxon>Pseudomonadota</taxon>
        <taxon>Gammaproteobacteria</taxon>
        <taxon>Alteromonadales</taxon>
        <taxon>Moritellaceae</taxon>
        <taxon>Moritella</taxon>
    </lineage>
</organism>
<keyword evidence="2" id="KW-1185">Reference proteome</keyword>
<reference evidence="2" key="1">
    <citation type="submission" date="2018-05" db="EMBL/GenBank/DDBJ databases">
        <authorList>
            <person name="Cea G.-C."/>
            <person name="William W."/>
        </authorList>
    </citation>
    <scope>NUCLEOTIDE SEQUENCE [LARGE SCALE GENOMIC DNA]</scope>
    <source>
        <strain evidence="2">DB21MT 5</strain>
    </source>
</reference>
<accession>A0A330LV96</accession>
<dbReference type="PANTHER" id="PTHR40697">
    <property type="entry name" value="ACETOIN CATABOLISM PROTEIN X"/>
    <property type="match status" value="1"/>
</dbReference>
<dbReference type="PIRSF" id="PIRSF016907">
    <property type="entry name" value="Kin_ATP-NAD"/>
    <property type="match status" value="1"/>
</dbReference>
<dbReference type="InterPro" id="IPR002504">
    <property type="entry name" value="NADK"/>
</dbReference>
<dbReference type="OrthoDB" id="5511344at2"/>
<keyword evidence="1" id="KW-0418">Kinase</keyword>
<dbReference type="GO" id="GO:0003951">
    <property type="term" value="F:NAD+ kinase activity"/>
    <property type="evidence" value="ECO:0007669"/>
    <property type="project" value="InterPro"/>
</dbReference>
<dbReference type="Pfam" id="PF20143">
    <property type="entry name" value="NAD_kinase_C"/>
    <property type="match status" value="1"/>
</dbReference>
<proteinExistence type="predicted"/>
<dbReference type="SUPFAM" id="SSF111331">
    <property type="entry name" value="NAD kinase/diacylglycerol kinase-like"/>
    <property type="match status" value="1"/>
</dbReference>
<dbReference type="AlphaFoldDB" id="A0A330LV96"/>
<dbReference type="GO" id="GO:0005524">
    <property type="term" value="F:ATP binding"/>
    <property type="evidence" value="ECO:0007669"/>
    <property type="project" value="UniProtKB-ARBA"/>
</dbReference>
<dbReference type="GO" id="GO:0051287">
    <property type="term" value="F:NAD binding"/>
    <property type="evidence" value="ECO:0007669"/>
    <property type="project" value="UniProtKB-ARBA"/>
</dbReference>
<gene>
    <name evidence="1" type="ORF">MORIYA_4217</name>
</gene>
<dbReference type="Pfam" id="PF01513">
    <property type="entry name" value="NAD_kinase"/>
    <property type="match status" value="1"/>
</dbReference>